<dbReference type="RefSeq" id="WP_078350658.1">
    <property type="nucleotide sequence ID" value="NZ_MBTF01000036.1"/>
</dbReference>
<dbReference type="InterPro" id="IPR016032">
    <property type="entry name" value="Sig_transdc_resp-reg_C-effctor"/>
</dbReference>
<dbReference type="AlphaFoldDB" id="A0A1S9P8R2"/>
<dbReference type="Proteomes" id="UP000189739">
    <property type="component" value="Unassembled WGS sequence"/>
</dbReference>
<dbReference type="SUPFAM" id="SSF46894">
    <property type="entry name" value="C-terminal effector domain of the bipartite response regulators"/>
    <property type="match status" value="1"/>
</dbReference>
<evidence type="ECO:0000313" key="1">
    <source>
        <dbReference type="EMBL" id="OOQ57364.1"/>
    </source>
</evidence>
<organism evidence="1 2">
    <name type="scientific">Mucilaginibacter pedocola</name>
    <dbReference type="NCBI Taxonomy" id="1792845"/>
    <lineage>
        <taxon>Bacteria</taxon>
        <taxon>Pseudomonadati</taxon>
        <taxon>Bacteroidota</taxon>
        <taxon>Sphingobacteriia</taxon>
        <taxon>Sphingobacteriales</taxon>
        <taxon>Sphingobacteriaceae</taxon>
        <taxon>Mucilaginibacter</taxon>
    </lineage>
</organism>
<dbReference type="OrthoDB" id="1727128at2"/>
<accession>A0A1S9P8R2</accession>
<dbReference type="GO" id="GO:0006355">
    <property type="term" value="P:regulation of DNA-templated transcription"/>
    <property type="evidence" value="ECO:0007669"/>
    <property type="project" value="InterPro"/>
</dbReference>
<reference evidence="1 2" key="1">
    <citation type="submission" date="2016-07" db="EMBL/GenBank/DDBJ databases">
        <title>Genomic analysis of zinc-resistant bacterium Mucilaginibacter pedocola TBZ30.</title>
        <authorList>
            <person name="Huang J."/>
            <person name="Tang J."/>
        </authorList>
    </citation>
    <scope>NUCLEOTIDE SEQUENCE [LARGE SCALE GENOMIC DNA]</scope>
    <source>
        <strain evidence="1 2">TBZ30</strain>
    </source>
</reference>
<keyword evidence="2" id="KW-1185">Reference proteome</keyword>
<dbReference type="Gene3D" id="3.30.450.20">
    <property type="entry name" value="PAS domain"/>
    <property type="match status" value="1"/>
</dbReference>
<dbReference type="EMBL" id="MBTF01000036">
    <property type="protein sequence ID" value="OOQ57364.1"/>
    <property type="molecule type" value="Genomic_DNA"/>
</dbReference>
<name>A0A1S9P8R2_9SPHI</name>
<protein>
    <submittedName>
        <fullName evidence="1">Uncharacterized protein</fullName>
    </submittedName>
</protein>
<gene>
    <name evidence="1" type="ORF">BC343_14770</name>
</gene>
<proteinExistence type="predicted"/>
<dbReference type="GO" id="GO:0003677">
    <property type="term" value="F:DNA binding"/>
    <property type="evidence" value="ECO:0007669"/>
    <property type="project" value="InterPro"/>
</dbReference>
<evidence type="ECO:0000313" key="2">
    <source>
        <dbReference type="Proteomes" id="UP000189739"/>
    </source>
</evidence>
<comment type="caution">
    <text evidence="1">The sequence shown here is derived from an EMBL/GenBank/DDBJ whole genome shotgun (WGS) entry which is preliminary data.</text>
</comment>
<sequence length="269" mass="31406">MSGIYSPTWGSEQSTSPFFQSRQKKQLPFFLDTVTDDPRGSYLLDCRTEQYLIVNRRMAQFACGEIEKMQNRGIAFVSNQLWFADDWHTYSKFILPTIAGFYHKQDQTKWTDFEVLLNYRVKYYSGKKVRYRHVMQHSRYIQFSAHSEPELILGNVSDTCLPDLHKILHLKILYRGEQVFQKSFISVGAAFDISHAQMCVLLLHARGMEYKKMSNQLQIPRETINSRLKTIRSASHCETFEELQILAFQLDPVLFDIFSETQGGKSVDQ</sequence>